<accession>A0ABP0A5V6</accession>
<dbReference type="Proteomes" id="UP001314169">
    <property type="component" value="Chromosome 4"/>
</dbReference>
<sequence>MSEGRARTGGTAHAQKAARAGRGDRTRLRAPPRGVGGGRQPFPSRQVRGHPAGRSLAPPPARLTRQALLWGSSGRGRRPGTAPPLRTRRRRQREVMEPPRSSDVEARRLKGLGRCRQFFWLGVAFDAVGATVLFVGIFSDLIFYDLLLYLGSIIIFLSLLWWVFWYTGNIELSPEDTWKRPIRMGTLDQHFSFTLNLTNTLARFRRDHRRRLFQNTTNIQSPSFSIQVPDPLAKEDQVQDKGRRKSVRYRDEANASGREDLGPEPEMEAVKRSERVGPPGPEAGPLGPEARRSSGHLVHPKFTPSEVLDHPLPPDIASSKSLTVVSSSSVSQPLTINYSKSLPTSLTSESNPLITITSVSLPGVPLPSSGQPLDTLASDIETVASGVSQNYPLVHVAAVSHFPTPVDSERDFQSHSLDTQNQASQTHLTPGTFFQTQPVHPWVTVADQDFQSLYNTQPSSMVQEIERSQFPLSQEPSGGQELSQEVPDTISQLPESESVAPATEAQKSMPHENVPAPTTQNGGHL</sequence>
<dbReference type="EMBL" id="OY882861">
    <property type="protein sequence ID" value="CAK6444670.1"/>
    <property type="molecule type" value="Genomic_DNA"/>
</dbReference>
<evidence type="ECO:0000256" key="1">
    <source>
        <dbReference type="SAM" id="MobiDB-lite"/>
    </source>
</evidence>
<protein>
    <recommendedName>
        <fullName evidence="5">Transmembrane protein 238</fullName>
    </recommendedName>
</protein>
<feature type="transmembrane region" description="Helical" evidence="2">
    <location>
        <begin position="118"/>
        <end position="139"/>
    </location>
</feature>
<reference evidence="3" key="1">
    <citation type="submission" date="2023-12" db="EMBL/GenBank/DDBJ databases">
        <authorList>
            <person name="Brown T."/>
        </authorList>
    </citation>
    <scope>NUCLEOTIDE SEQUENCE</scope>
</reference>
<feature type="region of interest" description="Disordered" evidence="1">
    <location>
        <begin position="469"/>
        <end position="525"/>
    </location>
</feature>
<feature type="compositionally biased region" description="Polar residues" evidence="1">
    <location>
        <begin position="470"/>
        <end position="483"/>
    </location>
</feature>
<dbReference type="PANTHER" id="PTHR28613">
    <property type="entry name" value="SI:CH211-232M10.4-RELATED"/>
    <property type="match status" value="1"/>
</dbReference>
<proteinExistence type="predicted"/>
<keyword evidence="4" id="KW-1185">Reference proteome</keyword>
<feature type="compositionally biased region" description="Polar residues" evidence="1">
    <location>
        <begin position="516"/>
        <end position="525"/>
    </location>
</feature>
<dbReference type="Pfam" id="PF15125">
    <property type="entry name" value="TMEM238"/>
    <property type="match status" value="1"/>
</dbReference>
<feature type="compositionally biased region" description="Basic and acidic residues" evidence="1">
    <location>
        <begin position="232"/>
        <end position="241"/>
    </location>
</feature>
<keyword evidence="2" id="KW-0472">Membrane</keyword>
<feature type="compositionally biased region" description="Basic and acidic residues" evidence="1">
    <location>
        <begin position="248"/>
        <end position="261"/>
    </location>
</feature>
<gene>
    <name evidence="3" type="ORF">MPIPNATIZW_LOCUS12976</name>
</gene>
<evidence type="ECO:0000313" key="3">
    <source>
        <dbReference type="EMBL" id="CAK6444670.1"/>
    </source>
</evidence>
<keyword evidence="2" id="KW-0812">Transmembrane</keyword>
<evidence type="ECO:0000256" key="2">
    <source>
        <dbReference type="SAM" id="Phobius"/>
    </source>
</evidence>
<feature type="region of interest" description="Disordered" evidence="1">
    <location>
        <begin position="1"/>
        <end position="102"/>
    </location>
</feature>
<feature type="region of interest" description="Disordered" evidence="1">
    <location>
        <begin position="222"/>
        <end position="295"/>
    </location>
</feature>
<evidence type="ECO:0008006" key="5">
    <source>
        <dbReference type="Google" id="ProtNLM"/>
    </source>
</evidence>
<keyword evidence="2" id="KW-1133">Transmembrane helix</keyword>
<dbReference type="PANTHER" id="PTHR28613:SF6">
    <property type="entry name" value="RIKEN CDNA A930007A09 GENE"/>
    <property type="match status" value="1"/>
</dbReference>
<organism evidence="3 4">
    <name type="scientific">Pipistrellus nathusii</name>
    <name type="common">Nathusius' pipistrelle</name>
    <dbReference type="NCBI Taxonomy" id="59473"/>
    <lineage>
        <taxon>Eukaryota</taxon>
        <taxon>Metazoa</taxon>
        <taxon>Chordata</taxon>
        <taxon>Craniata</taxon>
        <taxon>Vertebrata</taxon>
        <taxon>Euteleostomi</taxon>
        <taxon>Mammalia</taxon>
        <taxon>Eutheria</taxon>
        <taxon>Laurasiatheria</taxon>
        <taxon>Chiroptera</taxon>
        <taxon>Yangochiroptera</taxon>
        <taxon>Vespertilionidae</taxon>
        <taxon>Pipistrellus</taxon>
    </lineage>
</organism>
<feature type="compositionally biased region" description="Basic and acidic residues" evidence="1">
    <location>
        <begin position="93"/>
        <end position="102"/>
    </location>
</feature>
<evidence type="ECO:0000313" key="4">
    <source>
        <dbReference type="Proteomes" id="UP001314169"/>
    </source>
</evidence>
<name>A0ABP0A5V6_PIPNA</name>
<feature type="transmembrane region" description="Helical" evidence="2">
    <location>
        <begin position="146"/>
        <end position="165"/>
    </location>
</feature>
<dbReference type="InterPro" id="IPR029365">
    <property type="entry name" value="TMEM238"/>
</dbReference>